<dbReference type="AlphaFoldDB" id="A0A6J4KPU1"/>
<evidence type="ECO:0000313" key="3">
    <source>
        <dbReference type="EMBL" id="CAA9311559.1"/>
    </source>
</evidence>
<proteinExistence type="predicted"/>
<keyword evidence="1" id="KW-0812">Transmembrane</keyword>
<keyword evidence="1" id="KW-0472">Membrane</keyword>
<evidence type="ECO:0000256" key="1">
    <source>
        <dbReference type="SAM" id="Phobius"/>
    </source>
</evidence>
<gene>
    <name evidence="3" type="ORF">AVDCRST_MAG40-1005</name>
</gene>
<feature type="transmembrane region" description="Helical" evidence="1">
    <location>
        <begin position="72"/>
        <end position="95"/>
    </location>
</feature>
<dbReference type="InterPro" id="IPR006976">
    <property type="entry name" value="VanZ-like"/>
</dbReference>
<feature type="domain" description="VanZ-like" evidence="2">
    <location>
        <begin position="58"/>
        <end position="148"/>
    </location>
</feature>
<feature type="transmembrane region" description="Helical" evidence="1">
    <location>
        <begin position="107"/>
        <end position="124"/>
    </location>
</feature>
<sequence length="161" mass="17238">MGALAAWRGVPPAARRLRRGRRVGALWGAYAAVLALWAWRPFRLDLGAATLTAELAAAHFVPLYALGERGDLFSAADVVIQFALFVPLGALAAVWPFRRRGALRGPMPAVALALVLELGQLVVADRFFDVTDWLIAAAGVLLGWAVARRAGYQSVGELLPP</sequence>
<keyword evidence="1" id="KW-1133">Transmembrane helix</keyword>
<accession>A0A6J4KPU1</accession>
<name>A0A6J4KPU1_9BACT</name>
<evidence type="ECO:0000259" key="2">
    <source>
        <dbReference type="Pfam" id="PF04892"/>
    </source>
</evidence>
<feature type="transmembrane region" description="Helical" evidence="1">
    <location>
        <begin position="130"/>
        <end position="147"/>
    </location>
</feature>
<protein>
    <recommendedName>
        <fullName evidence="2">VanZ-like domain-containing protein</fullName>
    </recommendedName>
</protein>
<feature type="transmembrane region" description="Helical" evidence="1">
    <location>
        <begin position="20"/>
        <end position="39"/>
    </location>
</feature>
<reference evidence="3" key="1">
    <citation type="submission" date="2020-02" db="EMBL/GenBank/DDBJ databases">
        <authorList>
            <person name="Meier V. D."/>
        </authorList>
    </citation>
    <scope>NUCLEOTIDE SEQUENCE</scope>
    <source>
        <strain evidence="3">AVDCRST_MAG40</strain>
    </source>
</reference>
<organism evidence="3">
    <name type="scientific">uncultured Gemmatimonadaceae bacterium</name>
    <dbReference type="NCBI Taxonomy" id="246130"/>
    <lineage>
        <taxon>Bacteria</taxon>
        <taxon>Pseudomonadati</taxon>
        <taxon>Gemmatimonadota</taxon>
        <taxon>Gemmatimonadia</taxon>
        <taxon>Gemmatimonadales</taxon>
        <taxon>Gemmatimonadaceae</taxon>
        <taxon>environmental samples</taxon>
    </lineage>
</organism>
<dbReference type="EMBL" id="CADCTX010000293">
    <property type="protein sequence ID" value="CAA9311559.1"/>
    <property type="molecule type" value="Genomic_DNA"/>
</dbReference>
<dbReference type="Pfam" id="PF04892">
    <property type="entry name" value="VanZ"/>
    <property type="match status" value="1"/>
</dbReference>